<dbReference type="OrthoDB" id="5052928at2759"/>
<dbReference type="AlphaFoldDB" id="A0A3M2RSR3"/>
<comment type="caution">
    <text evidence="2">The sequence shown here is derived from an EMBL/GenBank/DDBJ whole genome shotgun (WGS) entry which is preliminary data.</text>
</comment>
<name>A0A3M2RSR3_9HYPO</name>
<organism evidence="2 3">
    <name type="scientific">Fusarium kuroshium</name>
    <dbReference type="NCBI Taxonomy" id="2010991"/>
    <lineage>
        <taxon>Eukaryota</taxon>
        <taxon>Fungi</taxon>
        <taxon>Dikarya</taxon>
        <taxon>Ascomycota</taxon>
        <taxon>Pezizomycotina</taxon>
        <taxon>Sordariomycetes</taxon>
        <taxon>Hypocreomycetidae</taxon>
        <taxon>Hypocreales</taxon>
        <taxon>Nectriaceae</taxon>
        <taxon>Fusarium</taxon>
        <taxon>Fusarium solani species complex</taxon>
    </lineage>
</organism>
<gene>
    <name evidence="2" type="ORF">CDV36_012512</name>
</gene>
<dbReference type="EMBL" id="NKUJ01000316">
    <property type="protein sequence ID" value="RMJ07895.1"/>
    <property type="molecule type" value="Genomic_DNA"/>
</dbReference>
<evidence type="ECO:0000256" key="1">
    <source>
        <dbReference type="SAM" id="MobiDB-lite"/>
    </source>
</evidence>
<sequence>MSGALAGYFFNHKIEHTWIYDQTVFQEAVKKIYGSNFMFTREPIFMVVSTTQEEPKDLKKVLVDDGKIRDPSCPCTNCQRMIEALKPKKDEEVTEEEGAGGSDIQ</sequence>
<accession>A0A3M2RSR3</accession>
<protein>
    <submittedName>
        <fullName evidence="2">Uncharacterized protein</fullName>
    </submittedName>
</protein>
<keyword evidence="3" id="KW-1185">Reference proteome</keyword>
<feature type="region of interest" description="Disordered" evidence="1">
    <location>
        <begin position="86"/>
        <end position="105"/>
    </location>
</feature>
<evidence type="ECO:0000313" key="2">
    <source>
        <dbReference type="EMBL" id="RMJ07895.1"/>
    </source>
</evidence>
<proteinExistence type="predicted"/>
<dbReference type="Proteomes" id="UP000277212">
    <property type="component" value="Unassembled WGS sequence"/>
</dbReference>
<reference evidence="2 3" key="1">
    <citation type="submission" date="2017-06" db="EMBL/GenBank/DDBJ databases">
        <title>Comparative genomic analysis of Ambrosia Fusariam Clade fungi.</title>
        <authorList>
            <person name="Stajich J.E."/>
            <person name="Carrillo J."/>
            <person name="Kijimoto T."/>
            <person name="Eskalen A."/>
            <person name="O'Donnell K."/>
            <person name="Kasson M."/>
        </authorList>
    </citation>
    <scope>NUCLEOTIDE SEQUENCE [LARGE SCALE GENOMIC DNA]</scope>
    <source>
        <strain evidence="2">UCR3666</strain>
    </source>
</reference>
<evidence type="ECO:0000313" key="3">
    <source>
        <dbReference type="Proteomes" id="UP000277212"/>
    </source>
</evidence>